<dbReference type="PANTHER" id="PTHR22814:SF287">
    <property type="entry name" value="COPPER TRANSPORT PROTEIN ATX1"/>
    <property type="match status" value="1"/>
</dbReference>
<reference evidence="3 4" key="1">
    <citation type="journal article" date="2024" name="Nat. Commun.">
        <title>Phylogenomics reveals the evolutionary origins of lichenization in chlorophyte algae.</title>
        <authorList>
            <person name="Puginier C."/>
            <person name="Libourel C."/>
            <person name="Otte J."/>
            <person name="Skaloud P."/>
            <person name="Haon M."/>
            <person name="Grisel S."/>
            <person name="Petersen M."/>
            <person name="Berrin J.G."/>
            <person name="Delaux P.M."/>
            <person name="Dal Grande F."/>
            <person name="Keller J."/>
        </authorList>
    </citation>
    <scope>NUCLEOTIDE SEQUENCE [LARGE SCALE GENOMIC DNA]</scope>
    <source>
        <strain evidence="3 4">SAG 245.80</strain>
    </source>
</reference>
<gene>
    <name evidence="3" type="ORF">WJX81_006216</name>
</gene>
<dbReference type="Proteomes" id="UP001445335">
    <property type="component" value="Unassembled WGS sequence"/>
</dbReference>
<dbReference type="Gene3D" id="3.30.70.100">
    <property type="match status" value="1"/>
</dbReference>
<dbReference type="EMBL" id="JALJOU010000047">
    <property type="protein sequence ID" value="KAK9831367.1"/>
    <property type="molecule type" value="Genomic_DNA"/>
</dbReference>
<dbReference type="GO" id="GO:0046872">
    <property type="term" value="F:metal ion binding"/>
    <property type="evidence" value="ECO:0007669"/>
    <property type="project" value="UniProtKB-KW"/>
</dbReference>
<dbReference type="Pfam" id="PF00403">
    <property type="entry name" value="HMA"/>
    <property type="match status" value="1"/>
</dbReference>
<dbReference type="CDD" id="cd00371">
    <property type="entry name" value="HMA"/>
    <property type="match status" value="1"/>
</dbReference>
<protein>
    <recommendedName>
        <fullName evidence="2">HMA domain-containing protein</fullName>
    </recommendedName>
</protein>
<dbReference type="SUPFAM" id="SSF55008">
    <property type="entry name" value="HMA, heavy metal-associated domain"/>
    <property type="match status" value="1"/>
</dbReference>
<comment type="caution">
    <text evidence="3">The sequence shown here is derived from an EMBL/GenBank/DDBJ whole genome shotgun (WGS) entry which is preliminary data.</text>
</comment>
<dbReference type="InterPro" id="IPR006121">
    <property type="entry name" value="HMA_dom"/>
</dbReference>
<evidence type="ECO:0000313" key="3">
    <source>
        <dbReference type="EMBL" id="KAK9831367.1"/>
    </source>
</evidence>
<evidence type="ECO:0000259" key="2">
    <source>
        <dbReference type="PROSITE" id="PS50846"/>
    </source>
</evidence>
<keyword evidence="1" id="KW-0479">Metal-binding</keyword>
<evidence type="ECO:0000313" key="4">
    <source>
        <dbReference type="Proteomes" id="UP001445335"/>
    </source>
</evidence>
<name>A0AAW1RC14_9CHLO</name>
<sequence>MTETVTLKVAMMCGGCEGAVRRVLNNMPGVQKVDIDLPSQKVVVTGDVTQDAVLQTVAKSGKKTELWPQ</sequence>
<dbReference type="InterPro" id="IPR036163">
    <property type="entry name" value="HMA_dom_sf"/>
</dbReference>
<dbReference type="AlphaFoldDB" id="A0AAW1RC14"/>
<dbReference type="FunFam" id="3.30.70.100:FF:000008">
    <property type="entry name" value="Copper transport protein ATOX1"/>
    <property type="match status" value="1"/>
</dbReference>
<accession>A0AAW1RC14</accession>
<dbReference type="PANTHER" id="PTHR22814">
    <property type="entry name" value="COPPER TRANSPORT PROTEIN ATOX1-RELATED"/>
    <property type="match status" value="1"/>
</dbReference>
<keyword evidence="4" id="KW-1185">Reference proteome</keyword>
<dbReference type="PROSITE" id="PS50846">
    <property type="entry name" value="HMA_2"/>
    <property type="match status" value="1"/>
</dbReference>
<proteinExistence type="predicted"/>
<feature type="domain" description="HMA" evidence="2">
    <location>
        <begin position="2"/>
        <end position="65"/>
    </location>
</feature>
<evidence type="ECO:0000256" key="1">
    <source>
        <dbReference type="ARBA" id="ARBA00022723"/>
    </source>
</evidence>
<organism evidence="3 4">
    <name type="scientific">Elliptochloris bilobata</name>
    <dbReference type="NCBI Taxonomy" id="381761"/>
    <lineage>
        <taxon>Eukaryota</taxon>
        <taxon>Viridiplantae</taxon>
        <taxon>Chlorophyta</taxon>
        <taxon>core chlorophytes</taxon>
        <taxon>Trebouxiophyceae</taxon>
        <taxon>Trebouxiophyceae incertae sedis</taxon>
        <taxon>Elliptochloris clade</taxon>
        <taxon>Elliptochloris</taxon>
    </lineage>
</organism>